<proteinExistence type="predicted"/>
<dbReference type="EMBL" id="FSRK01000003">
    <property type="protein sequence ID" value="SIO44471.1"/>
    <property type="molecule type" value="Genomic_DNA"/>
</dbReference>
<evidence type="ECO:0000313" key="1">
    <source>
        <dbReference type="EMBL" id="SIO44471.1"/>
    </source>
</evidence>
<reference evidence="2" key="1">
    <citation type="submission" date="2016-11" db="EMBL/GenBank/DDBJ databases">
        <authorList>
            <person name="Varghese N."/>
            <person name="Submissions S."/>
        </authorList>
    </citation>
    <scope>NUCLEOTIDE SEQUENCE [LARGE SCALE GENOMIC DNA]</scope>
    <source>
        <strain evidence="2">DSM 27623</strain>
    </source>
</reference>
<dbReference type="Proteomes" id="UP000185207">
    <property type="component" value="Unassembled WGS sequence"/>
</dbReference>
<sequence length="40" mass="4776">MTDFIWRLSSVMDKKIPGIIEYSQELKTQMMKGQNYGLFF</sequence>
<evidence type="ECO:0000313" key="2">
    <source>
        <dbReference type="Proteomes" id="UP000185207"/>
    </source>
</evidence>
<name>A0A1N6JJU2_9FLAO</name>
<protein>
    <submittedName>
        <fullName evidence="1">Uncharacterized protein</fullName>
    </submittedName>
</protein>
<accession>A0A1N6JJU2</accession>
<gene>
    <name evidence="1" type="ORF">SAMN05444409_3480</name>
</gene>
<dbReference type="STRING" id="1416779.SAMN05444409_3480"/>
<organism evidence="1 2">
    <name type="scientific">Epilithonimonas zeae</name>
    <dbReference type="NCBI Taxonomy" id="1416779"/>
    <lineage>
        <taxon>Bacteria</taxon>
        <taxon>Pseudomonadati</taxon>
        <taxon>Bacteroidota</taxon>
        <taxon>Flavobacteriia</taxon>
        <taxon>Flavobacteriales</taxon>
        <taxon>Weeksellaceae</taxon>
        <taxon>Chryseobacterium group</taxon>
        <taxon>Epilithonimonas</taxon>
    </lineage>
</organism>
<dbReference type="AlphaFoldDB" id="A0A1N6JJU2"/>
<keyword evidence="2" id="KW-1185">Reference proteome</keyword>